<dbReference type="OrthoDB" id="8844617at2"/>
<evidence type="ECO:0008006" key="5">
    <source>
        <dbReference type="Google" id="ProtNLM"/>
    </source>
</evidence>
<proteinExistence type="inferred from homology"/>
<name>A0A2K9LRW9_9GAMM</name>
<organism evidence="3 4">
    <name type="scientific">Ketobacter alkanivorans</name>
    <dbReference type="NCBI Taxonomy" id="1917421"/>
    <lineage>
        <taxon>Bacteria</taxon>
        <taxon>Pseudomonadati</taxon>
        <taxon>Pseudomonadota</taxon>
        <taxon>Gammaproteobacteria</taxon>
        <taxon>Pseudomonadales</taxon>
        <taxon>Ketobacteraceae</taxon>
        <taxon>Ketobacter</taxon>
    </lineage>
</organism>
<evidence type="ECO:0000313" key="3">
    <source>
        <dbReference type="EMBL" id="AUM13574.1"/>
    </source>
</evidence>
<protein>
    <recommendedName>
        <fullName evidence="5">Phage shock protein A</fullName>
    </recommendedName>
</protein>
<dbReference type="AlphaFoldDB" id="A0A2K9LRW9"/>
<evidence type="ECO:0000256" key="1">
    <source>
        <dbReference type="ARBA" id="ARBA00043985"/>
    </source>
</evidence>
<evidence type="ECO:0000313" key="4">
    <source>
        <dbReference type="Proteomes" id="UP000235116"/>
    </source>
</evidence>
<dbReference type="Pfam" id="PF04012">
    <property type="entry name" value="PspA_IM30"/>
    <property type="match status" value="1"/>
</dbReference>
<comment type="similarity">
    <text evidence="1">Belongs to the PspA/Vipp/IM30 family.</text>
</comment>
<keyword evidence="4" id="KW-1185">Reference proteome</keyword>
<gene>
    <name evidence="3" type="ORF">Kalk_14590</name>
</gene>
<accession>A0A2K9LRW9</accession>
<evidence type="ECO:0000256" key="2">
    <source>
        <dbReference type="SAM" id="Coils"/>
    </source>
</evidence>
<reference evidence="4" key="1">
    <citation type="submission" date="2017-08" db="EMBL/GenBank/DDBJ databases">
        <title>Direct submision.</title>
        <authorList>
            <person name="Kim S.-J."/>
            <person name="Rhee S.-K."/>
        </authorList>
    </citation>
    <scope>NUCLEOTIDE SEQUENCE [LARGE SCALE GENOMIC DNA]</scope>
    <source>
        <strain evidence="4">GI5</strain>
    </source>
</reference>
<dbReference type="KEGG" id="kak:Kalk_14590"/>
<keyword evidence="2" id="KW-0175">Coiled coil</keyword>
<dbReference type="InterPro" id="IPR007157">
    <property type="entry name" value="PspA_VIPP1"/>
</dbReference>
<feature type="coiled-coil region" evidence="2">
    <location>
        <begin position="28"/>
        <end position="123"/>
    </location>
</feature>
<dbReference type="PANTHER" id="PTHR31088:SF9">
    <property type="entry name" value="PHAGE SHOCK PROTEIN A"/>
    <property type="match status" value="1"/>
</dbReference>
<dbReference type="EMBL" id="CP022684">
    <property type="protein sequence ID" value="AUM13574.1"/>
    <property type="molecule type" value="Genomic_DNA"/>
</dbReference>
<sequence length="230" mass="25988">MSLWTKLNTLFRASAEEPLHHLVDANNIRIFEQEIRDAEKAIQHAKLQLATVMAEKKQLQRHNQALEENISNKERQAGEALDKQAEELALELAGVIAEDEHLLQQQRKQVICLEKQETHLKRQLRVAANGIQKYQRELTLAKANRSAQKALGSLQGYSNGLSASMEEMASSLNSIKHQQTRATEMDEAMREINAELNGEHLNDRLKQVGITSGEQDASAVLERLRKQRAA</sequence>
<dbReference type="PANTHER" id="PTHR31088">
    <property type="entry name" value="MEMBRANE-ASSOCIATED PROTEIN VIPP1, CHLOROPLASTIC"/>
    <property type="match status" value="1"/>
</dbReference>
<dbReference type="Proteomes" id="UP000235116">
    <property type="component" value="Chromosome"/>
</dbReference>
<dbReference type="RefSeq" id="WP_101894949.1">
    <property type="nucleotide sequence ID" value="NZ_CP022684.1"/>
</dbReference>